<protein>
    <submittedName>
        <fullName evidence="1">Uncharacterized protein</fullName>
    </submittedName>
</protein>
<dbReference type="AlphaFoldDB" id="A0AAV0WPI3"/>
<keyword evidence="2" id="KW-1185">Reference proteome</keyword>
<reference evidence="1 2" key="1">
    <citation type="submission" date="2023-01" db="EMBL/GenBank/DDBJ databases">
        <authorList>
            <person name="Whitehead M."/>
        </authorList>
    </citation>
    <scope>NUCLEOTIDE SEQUENCE [LARGE SCALE GENOMIC DNA]</scope>
</reference>
<evidence type="ECO:0000313" key="1">
    <source>
        <dbReference type="EMBL" id="CAI6357964.1"/>
    </source>
</evidence>
<dbReference type="Proteomes" id="UP001160148">
    <property type="component" value="Unassembled WGS sequence"/>
</dbReference>
<gene>
    <name evidence="1" type="ORF">MEUPH1_LOCUS13533</name>
</gene>
<proteinExistence type="predicted"/>
<evidence type="ECO:0000313" key="2">
    <source>
        <dbReference type="Proteomes" id="UP001160148"/>
    </source>
</evidence>
<comment type="caution">
    <text evidence="1">The sequence shown here is derived from an EMBL/GenBank/DDBJ whole genome shotgun (WGS) entry which is preliminary data.</text>
</comment>
<sequence>MCLQLEQGLQEAKIEKYMSGELPVKKKKIS</sequence>
<organism evidence="1 2">
    <name type="scientific">Macrosiphum euphorbiae</name>
    <name type="common">potato aphid</name>
    <dbReference type="NCBI Taxonomy" id="13131"/>
    <lineage>
        <taxon>Eukaryota</taxon>
        <taxon>Metazoa</taxon>
        <taxon>Ecdysozoa</taxon>
        <taxon>Arthropoda</taxon>
        <taxon>Hexapoda</taxon>
        <taxon>Insecta</taxon>
        <taxon>Pterygota</taxon>
        <taxon>Neoptera</taxon>
        <taxon>Paraneoptera</taxon>
        <taxon>Hemiptera</taxon>
        <taxon>Sternorrhyncha</taxon>
        <taxon>Aphidomorpha</taxon>
        <taxon>Aphidoidea</taxon>
        <taxon>Aphididae</taxon>
        <taxon>Macrosiphini</taxon>
        <taxon>Macrosiphum</taxon>
    </lineage>
</organism>
<dbReference type="EMBL" id="CARXXK010000002">
    <property type="protein sequence ID" value="CAI6357964.1"/>
    <property type="molecule type" value="Genomic_DNA"/>
</dbReference>
<name>A0AAV0WPI3_9HEMI</name>
<accession>A0AAV0WPI3</accession>